<protein>
    <recommendedName>
        <fullName evidence="3 4">Protein GrpE</fullName>
    </recommendedName>
    <alternativeName>
        <fullName evidence="3">HSP-70 cofactor</fullName>
    </alternativeName>
</protein>
<keyword evidence="3 4" id="KW-0346">Stress response</keyword>
<dbReference type="GO" id="GO:0051087">
    <property type="term" value="F:protein-folding chaperone binding"/>
    <property type="evidence" value="ECO:0007669"/>
    <property type="project" value="InterPro"/>
</dbReference>
<dbReference type="Gene3D" id="2.30.22.10">
    <property type="entry name" value="Head domain of nucleotide exchange factor GrpE"/>
    <property type="match status" value="1"/>
</dbReference>
<dbReference type="Gene3D" id="3.90.20.20">
    <property type="match status" value="1"/>
</dbReference>
<evidence type="ECO:0000313" key="7">
    <source>
        <dbReference type="EMBL" id="WOQ70394.1"/>
    </source>
</evidence>
<dbReference type="PRINTS" id="PR00773">
    <property type="entry name" value="GRPEPROTEIN"/>
</dbReference>
<accession>A0AAU0MJF5</accession>
<dbReference type="CDD" id="cd00446">
    <property type="entry name" value="GrpE"/>
    <property type="match status" value="1"/>
</dbReference>
<comment type="subcellular location">
    <subcellularLocation>
        <location evidence="3">Cytoplasm</location>
    </subcellularLocation>
</comment>
<dbReference type="AlphaFoldDB" id="A0AAU0MJF5"/>
<dbReference type="KEGG" id="mliy:RYJ27_04080"/>
<comment type="similarity">
    <text evidence="1 3 5">Belongs to the GrpE family.</text>
</comment>
<sequence length="179" mass="19756">MVEEQNEETRTVDLVNDDLTGVSAEEIRAAQAAVAAQLETAEDRWRRAAADYDNLRKRMTREVETAREQERQRTARAFLPVLDGLDRALTFAVNFDESVHGGMQAVRAQAADALRALGYPEIVVDGATYDPQLHEAVSVVEDASAPPRSVIAVTRPGFGTPERMLRPAAVVVTRRPDEE</sequence>
<dbReference type="GO" id="GO:0042803">
    <property type="term" value="F:protein homodimerization activity"/>
    <property type="evidence" value="ECO:0007669"/>
    <property type="project" value="InterPro"/>
</dbReference>
<dbReference type="EMBL" id="CP137080">
    <property type="protein sequence ID" value="WOQ70394.1"/>
    <property type="molecule type" value="Genomic_DNA"/>
</dbReference>
<dbReference type="SUPFAM" id="SSF58014">
    <property type="entry name" value="Coiled-coil domain of nucleotide exchange factor GrpE"/>
    <property type="match status" value="1"/>
</dbReference>
<dbReference type="Pfam" id="PF01025">
    <property type="entry name" value="GrpE"/>
    <property type="match status" value="1"/>
</dbReference>
<gene>
    <name evidence="3" type="primary">grpE</name>
    <name evidence="7" type="ORF">RYJ27_04080</name>
</gene>
<comment type="subunit">
    <text evidence="3">Homodimer.</text>
</comment>
<evidence type="ECO:0000256" key="4">
    <source>
        <dbReference type="RuleBase" id="RU000639"/>
    </source>
</evidence>
<keyword evidence="8" id="KW-1185">Reference proteome</keyword>
<dbReference type="Proteomes" id="UP001329313">
    <property type="component" value="Chromosome"/>
</dbReference>
<evidence type="ECO:0000256" key="2">
    <source>
        <dbReference type="ARBA" id="ARBA00023186"/>
    </source>
</evidence>
<feature type="coiled-coil region" evidence="6">
    <location>
        <begin position="24"/>
        <end position="72"/>
    </location>
</feature>
<name>A0AAU0MJF5_9MICO</name>
<dbReference type="InterPro" id="IPR000740">
    <property type="entry name" value="GrpE"/>
</dbReference>
<dbReference type="PROSITE" id="PS01071">
    <property type="entry name" value="GRPE"/>
    <property type="match status" value="1"/>
</dbReference>
<dbReference type="GO" id="GO:0005737">
    <property type="term" value="C:cytoplasm"/>
    <property type="evidence" value="ECO:0007669"/>
    <property type="project" value="UniProtKB-SubCell"/>
</dbReference>
<dbReference type="HAMAP" id="MF_01151">
    <property type="entry name" value="GrpE"/>
    <property type="match status" value="1"/>
</dbReference>
<organism evidence="7 8">
    <name type="scientific">Microbacterium limosum</name>
    <dbReference type="NCBI Taxonomy" id="3079935"/>
    <lineage>
        <taxon>Bacteria</taxon>
        <taxon>Bacillati</taxon>
        <taxon>Actinomycetota</taxon>
        <taxon>Actinomycetes</taxon>
        <taxon>Micrococcales</taxon>
        <taxon>Microbacteriaceae</taxon>
        <taxon>Microbacterium</taxon>
    </lineage>
</organism>
<comment type="function">
    <text evidence="3 4">Participates actively in the response to hyperosmotic and heat shock by preventing the aggregation of stress-denatured proteins, in association with DnaK and GrpE. It is the nucleotide exchange factor for DnaK and may function as a thermosensor. Unfolded proteins bind initially to DnaJ; upon interaction with the DnaJ-bound protein, DnaK hydrolyzes its bound ATP, resulting in the formation of a stable complex. GrpE releases ADP from DnaK; ATP binding to DnaK triggers the release of the substrate protein, thus completing the reaction cycle. Several rounds of ATP-dependent interactions between DnaJ, DnaK and GrpE are required for fully efficient folding.</text>
</comment>
<evidence type="ECO:0000256" key="3">
    <source>
        <dbReference type="HAMAP-Rule" id="MF_01151"/>
    </source>
</evidence>
<evidence type="ECO:0000256" key="5">
    <source>
        <dbReference type="RuleBase" id="RU004478"/>
    </source>
</evidence>
<dbReference type="PANTHER" id="PTHR21237:SF23">
    <property type="entry name" value="GRPE PROTEIN HOMOLOG, MITOCHONDRIAL"/>
    <property type="match status" value="1"/>
</dbReference>
<dbReference type="SUPFAM" id="SSF51064">
    <property type="entry name" value="Head domain of nucleotide exchange factor GrpE"/>
    <property type="match status" value="1"/>
</dbReference>
<dbReference type="GO" id="GO:0000774">
    <property type="term" value="F:adenyl-nucleotide exchange factor activity"/>
    <property type="evidence" value="ECO:0007669"/>
    <property type="project" value="InterPro"/>
</dbReference>
<proteinExistence type="inferred from homology"/>
<dbReference type="InterPro" id="IPR009012">
    <property type="entry name" value="GrpE_head"/>
</dbReference>
<dbReference type="PANTHER" id="PTHR21237">
    <property type="entry name" value="GRPE PROTEIN"/>
    <property type="match status" value="1"/>
</dbReference>
<dbReference type="GO" id="GO:0051082">
    <property type="term" value="F:unfolded protein binding"/>
    <property type="evidence" value="ECO:0007669"/>
    <property type="project" value="TreeGrafter"/>
</dbReference>
<keyword evidence="6" id="KW-0175">Coiled coil</keyword>
<evidence type="ECO:0000256" key="6">
    <source>
        <dbReference type="SAM" id="Coils"/>
    </source>
</evidence>
<evidence type="ECO:0000256" key="1">
    <source>
        <dbReference type="ARBA" id="ARBA00009054"/>
    </source>
</evidence>
<evidence type="ECO:0000313" key="8">
    <source>
        <dbReference type="Proteomes" id="UP001329313"/>
    </source>
</evidence>
<keyword evidence="3" id="KW-0963">Cytoplasm</keyword>
<dbReference type="InterPro" id="IPR013805">
    <property type="entry name" value="GrpE_CC"/>
</dbReference>
<dbReference type="RefSeq" id="WP_330171475.1">
    <property type="nucleotide sequence ID" value="NZ_CP137080.1"/>
</dbReference>
<reference evidence="7 8" key="1">
    <citation type="submission" date="2023-10" db="EMBL/GenBank/DDBJ databases">
        <title>Y20.</title>
        <authorList>
            <person name="Zhang G."/>
            <person name="Ding Y."/>
        </authorList>
    </citation>
    <scope>NUCLEOTIDE SEQUENCE [LARGE SCALE GENOMIC DNA]</scope>
    <source>
        <strain evidence="7 8">Y20</strain>
    </source>
</reference>
<dbReference type="GO" id="GO:0006457">
    <property type="term" value="P:protein folding"/>
    <property type="evidence" value="ECO:0007669"/>
    <property type="project" value="InterPro"/>
</dbReference>
<keyword evidence="2 3" id="KW-0143">Chaperone</keyword>